<keyword evidence="1" id="KW-0472">Membrane</keyword>
<evidence type="ECO:0000313" key="2">
    <source>
        <dbReference type="EMBL" id="MFB9713993.1"/>
    </source>
</evidence>
<comment type="caution">
    <text evidence="2">The sequence shown here is derived from an EMBL/GenBank/DDBJ whole genome shotgun (WGS) entry which is preliminary data.</text>
</comment>
<accession>A0ABV5UN99</accession>
<organism evidence="2 3">
    <name type="scientific">Arthrobacter methylotrophus</name>
    <dbReference type="NCBI Taxonomy" id="121291"/>
    <lineage>
        <taxon>Bacteria</taxon>
        <taxon>Bacillati</taxon>
        <taxon>Actinomycetota</taxon>
        <taxon>Actinomycetes</taxon>
        <taxon>Micrococcales</taxon>
        <taxon>Micrococcaceae</taxon>
        <taxon>Arthrobacter</taxon>
    </lineage>
</organism>
<evidence type="ECO:0000256" key="1">
    <source>
        <dbReference type="SAM" id="Phobius"/>
    </source>
</evidence>
<dbReference type="EMBL" id="JBHMBH010000019">
    <property type="protein sequence ID" value="MFB9713993.1"/>
    <property type="molecule type" value="Genomic_DNA"/>
</dbReference>
<sequence>MKIQAVVLRSIFLTASALSLTAGIASLCGFTLAYGPVMIFCSIGLMVVGLILAAVFKFWNNRPRPAIDN</sequence>
<feature type="transmembrane region" description="Helical" evidence="1">
    <location>
        <begin position="37"/>
        <end position="59"/>
    </location>
</feature>
<gene>
    <name evidence="2" type="ORF">ACFFPI_07465</name>
</gene>
<protein>
    <submittedName>
        <fullName evidence="2">Uncharacterized protein</fullName>
    </submittedName>
</protein>
<dbReference type="RefSeq" id="WP_345042629.1">
    <property type="nucleotide sequence ID" value="NZ_BAABED010000001.1"/>
</dbReference>
<proteinExistence type="predicted"/>
<keyword evidence="3" id="KW-1185">Reference proteome</keyword>
<keyword evidence="1" id="KW-1133">Transmembrane helix</keyword>
<reference evidence="2 3" key="1">
    <citation type="submission" date="2024-09" db="EMBL/GenBank/DDBJ databases">
        <authorList>
            <person name="Sun Q."/>
            <person name="Mori K."/>
        </authorList>
    </citation>
    <scope>NUCLEOTIDE SEQUENCE [LARGE SCALE GENOMIC DNA]</scope>
    <source>
        <strain evidence="2 3">JCM 13519</strain>
    </source>
</reference>
<dbReference type="Proteomes" id="UP001589536">
    <property type="component" value="Unassembled WGS sequence"/>
</dbReference>
<name>A0ABV5UN99_9MICC</name>
<keyword evidence="1" id="KW-0812">Transmembrane</keyword>
<evidence type="ECO:0000313" key="3">
    <source>
        <dbReference type="Proteomes" id="UP001589536"/>
    </source>
</evidence>